<keyword evidence="4 8" id="KW-0812">Transmembrane</keyword>
<dbReference type="NCBIfam" id="TIGR00879">
    <property type="entry name" value="SP"/>
    <property type="match status" value="1"/>
</dbReference>
<dbReference type="OrthoDB" id="6612291at2759"/>
<keyword evidence="3 7" id="KW-0813">Transport</keyword>
<feature type="transmembrane region" description="Helical" evidence="8">
    <location>
        <begin position="70"/>
        <end position="92"/>
    </location>
</feature>
<dbReference type="SUPFAM" id="SSF103473">
    <property type="entry name" value="MFS general substrate transporter"/>
    <property type="match status" value="1"/>
</dbReference>
<evidence type="ECO:0000256" key="3">
    <source>
        <dbReference type="ARBA" id="ARBA00022448"/>
    </source>
</evidence>
<feature type="transmembrane region" description="Helical" evidence="8">
    <location>
        <begin position="155"/>
        <end position="175"/>
    </location>
</feature>
<dbReference type="FunFam" id="1.20.1250.20:FF:000078">
    <property type="entry name" value="MFS maltose transporter, putative"/>
    <property type="match status" value="1"/>
</dbReference>
<sequence length="520" mass="57690">MAIVNKESTLWANRRCLIICCVVSISNMQYGFDTAAVGAFQAMPGFLKVFGYPDPKNPIGYGIDSTVQQLIASLLTLGSFMSALLAGSFAAYFGRRHGIWCACVLNAVACAIQIGTDSTGALYFGRLLLGIANGFLVTFSNVYTSEASPAHLRGIIVALFAYWVNIGSIFGALVVNYTKNRLDKNSYRIPLACLYIVPTILTIGLFFVPESPRWLLHKGRQEEARRSFERLRGSNLGSKETELEWSEMIRGVEDEQRNANAVSWMDMFKGHDLRRTLLCYGMIACQTASGVWFLIAYTTYFFRIAGITKAFEYSILKTCIGFIGVNIGMYAMRNLVGRRAILMIGATACGFCMLASAIAATVNRTSEDTGKTLVAFMALFMFFYNGCVGGASYPVATELVSSRLRAWTVGTATSLGYVLAWLTGFCTPYFINPQDLNWGAKYCYIWAASNFLCVIFFYLFMPEMKGRSLEELDEIFEAGMPARKFTQYECRILEDAKQDVGMHEKAVPEATVTERVEKGV</sequence>
<keyword evidence="11" id="KW-1185">Reference proteome</keyword>
<feature type="transmembrane region" description="Helical" evidence="8">
    <location>
        <begin position="187"/>
        <end position="208"/>
    </location>
</feature>
<organism evidence="10 11">
    <name type="scientific">Lentithecium fluviatile CBS 122367</name>
    <dbReference type="NCBI Taxonomy" id="1168545"/>
    <lineage>
        <taxon>Eukaryota</taxon>
        <taxon>Fungi</taxon>
        <taxon>Dikarya</taxon>
        <taxon>Ascomycota</taxon>
        <taxon>Pezizomycotina</taxon>
        <taxon>Dothideomycetes</taxon>
        <taxon>Pleosporomycetidae</taxon>
        <taxon>Pleosporales</taxon>
        <taxon>Massarineae</taxon>
        <taxon>Lentitheciaceae</taxon>
        <taxon>Lentithecium</taxon>
    </lineage>
</organism>
<dbReference type="PROSITE" id="PS50850">
    <property type="entry name" value="MFS"/>
    <property type="match status" value="1"/>
</dbReference>
<dbReference type="InterPro" id="IPR050360">
    <property type="entry name" value="MFS_Sugar_Transporters"/>
</dbReference>
<feature type="transmembrane region" description="Helical" evidence="8">
    <location>
        <begin position="277"/>
        <end position="302"/>
    </location>
</feature>
<dbReference type="EMBL" id="MU005626">
    <property type="protein sequence ID" value="KAF2677055.1"/>
    <property type="molecule type" value="Genomic_DNA"/>
</dbReference>
<evidence type="ECO:0000256" key="2">
    <source>
        <dbReference type="ARBA" id="ARBA00010992"/>
    </source>
</evidence>
<gene>
    <name evidence="10" type="ORF">K458DRAFT_350812</name>
</gene>
<feature type="transmembrane region" description="Helical" evidence="8">
    <location>
        <begin position="374"/>
        <end position="395"/>
    </location>
</feature>
<dbReference type="InterPro" id="IPR005829">
    <property type="entry name" value="Sugar_transporter_CS"/>
</dbReference>
<dbReference type="GO" id="GO:0005351">
    <property type="term" value="F:carbohydrate:proton symporter activity"/>
    <property type="evidence" value="ECO:0007669"/>
    <property type="project" value="TreeGrafter"/>
</dbReference>
<evidence type="ECO:0000256" key="7">
    <source>
        <dbReference type="RuleBase" id="RU003346"/>
    </source>
</evidence>
<dbReference type="Pfam" id="PF00083">
    <property type="entry name" value="Sugar_tr"/>
    <property type="match status" value="1"/>
</dbReference>
<proteinExistence type="inferred from homology"/>
<dbReference type="AlphaFoldDB" id="A0A6G1IFZ5"/>
<protein>
    <submittedName>
        <fullName evidence="10">General substrate transporter</fullName>
    </submittedName>
</protein>
<feature type="transmembrane region" description="Helical" evidence="8">
    <location>
        <begin position="443"/>
        <end position="461"/>
    </location>
</feature>
<evidence type="ECO:0000313" key="11">
    <source>
        <dbReference type="Proteomes" id="UP000799291"/>
    </source>
</evidence>
<comment type="subcellular location">
    <subcellularLocation>
        <location evidence="1">Membrane</location>
        <topology evidence="1">Multi-pass membrane protein</topology>
    </subcellularLocation>
</comment>
<evidence type="ECO:0000256" key="4">
    <source>
        <dbReference type="ARBA" id="ARBA00022692"/>
    </source>
</evidence>
<evidence type="ECO:0000256" key="5">
    <source>
        <dbReference type="ARBA" id="ARBA00022989"/>
    </source>
</evidence>
<evidence type="ECO:0000259" key="9">
    <source>
        <dbReference type="PROSITE" id="PS50850"/>
    </source>
</evidence>
<dbReference type="PANTHER" id="PTHR48022">
    <property type="entry name" value="PLASTIDIC GLUCOSE TRANSPORTER 4"/>
    <property type="match status" value="1"/>
</dbReference>
<dbReference type="Gene3D" id="1.20.1250.20">
    <property type="entry name" value="MFS general substrate transporter like domains"/>
    <property type="match status" value="1"/>
</dbReference>
<keyword evidence="6 8" id="KW-0472">Membrane</keyword>
<dbReference type="InterPro" id="IPR003663">
    <property type="entry name" value="Sugar/inositol_transpt"/>
</dbReference>
<evidence type="ECO:0000313" key="10">
    <source>
        <dbReference type="EMBL" id="KAF2677055.1"/>
    </source>
</evidence>
<accession>A0A6G1IFZ5</accession>
<dbReference type="InterPro" id="IPR036259">
    <property type="entry name" value="MFS_trans_sf"/>
</dbReference>
<reference evidence="10" key="1">
    <citation type="journal article" date="2020" name="Stud. Mycol.">
        <title>101 Dothideomycetes genomes: a test case for predicting lifestyles and emergence of pathogens.</title>
        <authorList>
            <person name="Haridas S."/>
            <person name="Albert R."/>
            <person name="Binder M."/>
            <person name="Bloem J."/>
            <person name="Labutti K."/>
            <person name="Salamov A."/>
            <person name="Andreopoulos B."/>
            <person name="Baker S."/>
            <person name="Barry K."/>
            <person name="Bills G."/>
            <person name="Bluhm B."/>
            <person name="Cannon C."/>
            <person name="Castanera R."/>
            <person name="Culley D."/>
            <person name="Daum C."/>
            <person name="Ezra D."/>
            <person name="Gonzalez J."/>
            <person name="Henrissat B."/>
            <person name="Kuo A."/>
            <person name="Liang C."/>
            <person name="Lipzen A."/>
            <person name="Lutzoni F."/>
            <person name="Magnuson J."/>
            <person name="Mondo S."/>
            <person name="Nolan M."/>
            <person name="Ohm R."/>
            <person name="Pangilinan J."/>
            <person name="Park H.-J."/>
            <person name="Ramirez L."/>
            <person name="Alfaro M."/>
            <person name="Sun H."/>
            <person name="Tritt A."/>
            <person name="Yoshinaga Y."/>
            <person name="Zwiers L.-H."/>
            <person name="Turgeon B."/>
            <person name="Goodwin S."/>
            <person name="Spatafora J."/>
            <person name="Crous P."/>
            <person name="Grigoriev I."/>
        </authorList>
    </citation>
    <scope>NUCLEOTIDE SEQUENCE</scope>
    <source>
        <strain evidence="10">CBS 122367</strain>
    </source>
</reference>
<keyword evidence="5 8" id="KW-1133">Transmembrane helix</keyword>
<evidence type="ECO:0000256" key="8">
    <source>
        <dbReference type="SAM" id="Phobius"/>
    </source>
</evidence>
<feature type="domain" description="Major facilitator superfamily (MFS) profile" evidence="9">
    <location>
        <begin position="19"/>
        <end position="465"/>
    </location>
</feature>
<feature type="transmembrane region" description="Helical" evidence="8">
    <location>
        <begin position="314"/>
        <end position="333"/>
    </location>
</feature>
<dbReference type="PANTHER" id="PTHR48022:SF10">
    <property type="entry name" value="MAJOR FACILITATOR SUPERFAMILY (MFS) PROFILE DOMAIN-CONTAINING PROTEIN"/>
    <property type="match status" value="1"/>
</dbReference>
<evidence type="ECO:0000256" key="6">
    <source>
        <dbReference type="ARBA" id="ARBA00023136"/>
    </source>
</evidence>
<dbReference type="PROSITE" id="PS00217">
    <property type="entry name" value="SUGAR_TRANSPORT_2"/>
    <property type="match status" value="1"/>
</dbReference>
<dbReference type="GO" id="GO:0016020">
    <property type="term" value="C:membrane"/>
    <property type="evidence" value="ECO:0007669"/>
    <property type="project" value="UniProtKB-SubCell"/>
</dbReference>
<dbReference type="InterPro" id="IPR020846">
    <property type="entry name" value="MFS_dom"/>
</dbReference>
<name>A0A6G1IFZ5_9PLEO</name>
<dbReference type="InterPro" id="IPR005828">
    <property type="entry name" value="MFS_sugar_transport-like"/>
</dbReference>
<feature type="transmembrane region" description="Helical" evidence="8">
    <location>
        <begin position="340"/>
        <end position="362"/>
    </location>
</feature>
<feature type="transmembrane region" description="Helical" evidence="8">
    <location>
        <begin position="407"/>
        <end position="431"/>
    </location>
</feature>
<feature type="transmembrane region" description="Helical" evidence="8">
    <location>
        <begin position="122"/>
        <end position="143"/>
    </location>
</feature>
<comment type="similarity">
    <text evidence="2 7">Belongs to the major facilitator superfamily. Sugar transporter (TC 2.A.1.1) family.</text>
</comment>
<evidence type="ECO:0000256" key="1">
    <source>
        <dbReference type="ARBA" id="ARBA00004141"/>
    </source>
</evidence>
<dbReference type="Proteomes" id="UP000799291">
    <property type="component" value="Unassembled WGS sequence"/>
</dbReference>